<sequence length="222" mass="22583">MKGLSAKSMCATAVVSLAALGSGTAGAAGVEVLNEGFGNLGGLDGWTQLNASTPPGTGWFQGNPGIFGAQSGAADAYAAANYLGAANGSGSVDNWLITPVLDLTGTTVLSFFTRHDTESNFNDLLEVRFSSGSGSDPSGFSTLLGSVGRATAYPDDWTAFTASIGTEGAGRFAFRYVGQADTLNYVGLDTVSVVTAVPEPAAWMMLAMGLGGFGLLRRASRQ</sequence>
<dbReference type="Proteomes" id="UP000502415">
    <property type="component" value="Chromosome"/>
</dbReference>
<dbReference type="InterPro" id="IPR013424">
    <property type="entry name" value="Ice-binding_C"/>
</dbReference>
<accession>A0A7Z2W0P6</accession>
<feature type="chain" id="PRO_5031200471" evidence="1">
    <location>
        <begin position="28"/>
        <end position="222"/>
    </location>
</feature>
<feature type="domain" description="Ice-binding protein C-terminal" evidence="2">
    <location>
        <begin position="196"/>
        <end position="218"/>
    </location>
</feature>
<dbReference type="Gene3D" id="2.60.120.200">
    <property type="match status" value="1"/>
</dbReference>
<dbReference type="EMBL" id="CP051685">
    <property type="protein sequence ID" value="QJE02956.1"/>
    <property type="molecule type" value="Genomic_DNA"/>
</dbReference>
<evidence type="ECO:0000313" key="4">
    <source>
        <dbReference type="Proteomes" id="UP000502415"/>
    </source>
</evidence>
<organism evidence="3 4">
    <name type="scientific">Massilia forsythiae</name>
    <dbReference type="NCBI Taxonomy" id="2728020"/>
    <lineage>
        <taxon>Bacteria</taxon>
        <taxon>Pseudomonadati</taxon>
        <taxon>Pseudomonadota</taxon>
        <taxon>Betaproteobacteria</taxon>
        <taxon>Burkholderiales</taxon>
        <taxon>Oxalobacteraceae</taxon>
        <taxon>Telluria group</taxon>
        <taxon>Massilia</taxon>
    </lineage>
</organism>
<reference evidence="3 4" key="1">
    <citation type="submission" date="2020-04" db="EMBL/GenBank/DDBJ databases">
        <title>Genome sequencing of novel species.</title>
        <authorList>
            <person name="Heo J."/>
            <person name="Kim S.-J."/>
            <person name="Kim J.-S."/>
            <person name="Hong S.-B."/>
            <person name="Kwon S.-W."/>
        </authorList>
    </citation>
    <scope>NUCLEOTIDE SEQUENCE [LARGE SCALE GENOMIC DNA]</scope>
    <source>
        <strain evidence="3 4">GN2-R2</strain>
    </source>
</reference>
<name>A0A7Z2W0P6_9BURK</name>
<dbReference type="Pfam" id="PF07589">
    <property type="entry name" value="PEP-CTERM"/>
    <property type="match status" value="1"/>
</dbReference>
<dbReference type="RefSeq" id="WP_170205037.1">
    <property type="nucleotide sequence ID" value="NZ_CP051685.1"/>
</dbReference>
<dbReference type="NCBIfam" id="TIGR02595">
    <property type="entry name" value="PEP_CTERM"/>
    <property type="match status" value="1"/>
</dbReference>
<evidence type="ECO:0000259" key="2">
    <source>
        <dbReference type="Pfam" id="PF07589"/>
    </source>
</evidence>
<dbReference type="KEGG" id="mfy:HH212_25675"/>
<proteinExistence type="predicted"/>
<evidence type="ECO:0000313" key="3">
    <source>
        <dbReference type="EMBL" id="QJE02956.1"/>
    </source>
</evidence>
<dbReference type="AlphaFoldDB" id="A0A7Z2W0P6"/>
<keyword evidence="4" id="KW-1185">Reference proteome</keyword>
<dbReference type="InterPro" id="IPR013320">
    <property type="entry name" value="ConA-like_dom_sf"/>
</dbReference>
<dbReference type="NCBIfam" id="NF038128">
    <property type="entry name" value="choice_anch_J"/>
    <property type="match status" value="1"/>
</dbReference>
<feature type="signal peptide" evidence="1">
    <location>
        <begin position="1"/>
        <end position="27"/>
    </location>
</feature>
<keyword evidence="1" id="KW-0732">Signal</keyword>
<evidence type="ECO:0000256" key="1">
    <source>
        <dbReference type="SAM" id="SignalP"/>
    </source>
</evidence>
<protein>
    <submittedName>
        <fullName evidence="3">PEP-CTERM sorting domain-containing protein</fullName>
    </submittedName>
</protein>
<gene>
    <name evidence="3" type="ORF">HH212_25675</name>
</gene>
<dbReference type="SUPFAM" id="SSF49899">
    <property type="entry name" value="Concanavalin A-like lectins/glucanases"/>
    <property type="match status" value="1"/>
</dbReference>